<evidence type="ECO:0008006" key="4">
    <source>
        <dbReference type="Google" id="ProtNLM"/>
    </source>
</evidence>
<sequence length="389" mass="40760">MKRIPFDRAAAWTGITLALTGLLAACGGSGGGGSNPGDGAGGQDTLPRSLSEVPVATFDSAETVALLAPGSVYGSTVGMSAAGLSLFGALGNAEDSRVLSTQACSDGGQVVFLGRRDEDLHSPYNGGLFDVVTTDDRNCQEGDLTSPSGFAETNTEGERRIGYPVNADPVKADVFAAYELSGVSLEEPFSVTLRTESGSGLEWSRYWDGHVELRRGVGQDSLLGDGGGATRLYQVSRIRSGGNDGIGYDLQTGTGADDRFEMSFQAITDRPASEYREERYSGVFGLRFLDGDGQSIDGACPAGRYRVSTDGLTVDLARGENAEFLLFGDTQSIVSGALTMEDEAGNTAQVVYDGVDGSVTVTLNQGVAESFTYQALNDALLARCYSARR</sequence>
<protein>
    <recommendedName>
        <fullName evidence="4">Lipoprotein</fullName>
    </recommendedName>
</protein>
<gene>
    <name evidence="2" type="ORF">A11A3_11643</name>
</gene>
<keyword evidence="3" id="KW-1185">Reference proteome</keyword>
<dbReference type="PROSITE" id="PS51257">
    <property type="entry name" value="PROKAR_LIPOPROTEIN"/>
    <property type="match status" value="1"/>
</dbReference>
<accession>L0WDK2</accession>
<evidence type="ECO:0000256" key="1">
    <source>
        <dbReference type="SAM" id="SignalP"/>
    </source>
</evidence>
<keyword evidence="1" id="KW-0732">Signal</keyword>
<dbReference type="STRING" id="1177179.A11A3_11643"/>
<evidence type="ECO:0000313" key="2">
    <source>
        <dbReference type="EMBL" id="EKF73860.1"/>
    </source>
</evidence>
<dbReference type="PATRIC" id="fig|1177179.3.peg.2324"/>
<name>L0WDK2_9GAMM</name>
<feature type="signal peptide" evidence="1">
    <location>
        <begin position="1"/>
        <end position="24"/>
    </location>
</feature>
<reference evidence="2 3" key="1">
    <citation type="journal article" date="2012" name="J. Bacteriol.">
        <title>Genome Sequence of the Alkane-Degrading Bacterium Alcanivorax hongdengensis Type Strain A-11-3.</title>
        <authorList>
            <person name="Lai Q."/>
            <person name="Shao Z."/>
        </authorList>
    </citation>
    <scope>NUCLEOTIDE SEQUENCE [LARGE SCALE GENOMIC DNA]</scope>
    <source>
        <strain evidence="2 3">A-11-3</strain>
    </source>
</reference>
<organism evidence="2 3">
    <name type="scientific">Alcanivorax hongdengensis A-11-3</name>
    <dbReference type="NCBI Taxonomy" id="1177179"/>
    <lineage>
        <taxon>Bacteria</taxon>
        <taxon>Pseudomonadati</taxon>
        <taxon>Pseudomonadota</taxon>
        <taxon>Gammaproteobacteria</taxon>
        <taxon>Oceanospirillales</taxon>
        <taxon>Alcanivoracaceae</taxon>
        <taxon>Alcanivorax</taxon>
    </lineage>
</organism>
<feature type="chain" id="PRO_5003947895" description="Lipoprotein" evidence="1">
    <location>
        <begin position="25"/>
        <end position="389"/>
    </location>
</feature>
<comment type="caution">
    <text evidence="2">The sequence shown here is derived from an EMBL/GenBank/DDBJ whole genome shotgun (WGS) entry which is preliminary data.</text>
</comment>
<dbReference type="AlphaFoldDB" id="L0WDK2"/>
<evidence type="ECO:0000313" key="3">
    <source>
        <dbReference type="Proteomes" id="UP000010164"/>
    </source>
</evidence>
<dbReference type="Proteomes" id="UP000010164">
    <property type="component" value="Unassembled WGS sequence"/>
</dbReference>
<dbReference type="EMBL" id="AMRJ01000018">
    <property type="protein sequence ID" value="EKF73860.1"/>
    <property type="molecule type" value="Genomic_DNA"/>
</dbReference>
<proteinExistence type="predicted"/>